<dbReference type="OrthoDB" id="1904705at2"/>
<dbReference type="Proteomes" id="UP000184612">
    <property type="component" value="Unassembled WGS sequence"/>
</dbReference>
<reference evidence="1 2" key="1">
    <citation type="submission" date="2016-12" db="EMBL/GenBank/DDBJ databases">
        <authorList>
            <person name="Song W.-J."/>
            <person name="Kurnit D.M."/>
        </authorList>
    </citation>
    <scope>NUCLEOTIDE SEQUENCE [LARGE SCALE GENOMIC DNA]</scope>
    <source>
        <strain evidence="1 2">DSM 12503</strain>
    </source>
</reference>
<organism evidence="1 2">
    <name type="scientific">Anaerocolumna xylanovorans DSM 12503</name>
    <dbReference type="NCBI Taxonomy" id="1121345"/>
    <lineage>
        <taxon>Bacteria</taxon>
        <taxon>Bacillati</taxon>
        <taxon>Bacillota</taxon>
        <taxon>Clostridia</taxon>
        <taxon>Lachnospirales</taxon>
        <taxon>Lachnospiraceae</taxon>
        <taxon>Anaerocolumna</taxon>
    </lineage>
</organism>
<gene>
    <name evidence="1" type="ORF">SAMN02745217_04622</name>
</gene>
<name>A0A1M7YNL5_9FIRM</name>
<protein>
    <submittedName>
        <fullName evidence="1">Uncharacterized protein</fullName>
    </submittedName>
</protein>
<proteinExistence type="predicted"/>
<dbReference type="STRING" id="1121345.SAMN02745217_04622"/>
<evidence type="ECO:0000313" key="2">
    <source>
        <dbReference type="Proteomes" id="UP000184612"/>
    </source>
</evidence>
<accession>A0A1M7YNL5</accession>
<dbReference type="EMBL" id="FRFD01000018">
    <property type="protein sequence ID" value="SHO54167.1"/>
    <property type="molecule type" value="Genomic_DNA"/>
</dbReference>
<dbReference type="AlphaFoldDB" id="A0A1M7YNL5"/>
<sequence>MYKPHTIEQYKVWQFLKQNFIMNQFLLSPVSRSALMVEDKMGDRLVFEYRNGEILECPEPAQASPAVVKRFVEAFHNDPHHPMLHTLDEVTRWWLTHANPLSHQQAVGLPDDLYRHYLSHKVYDTEDVCRIVICGVVSEEEYLGIRLWYRNGNTADNWLGPLGVDGTGNLYGVIFRYSKPNKREYVFYLQDDYYRYMNGKGIKKDPCRP</sequence>
<keyword evidence="2" id="KW-1185">Reference proteome</keyword>
<evidence type="ECO:0000313" key="1">
    <source>
        <dbReference type="EMBL" id="SHO54167.1"/>
    </source>
</evidence>